<sequence>MPTPDTRTTPTTNTTARLPWRRLLAFCAVLTLAGTVLLQAAGRFVGFPSLVVVDLMMLTGLLLMAGGGRRRIRSGAVVIGVFSLLNNLHAGLFLAAVSAPAGDPVSFLTCLATWIGSLLAIPLAVLTVRSPDGAGPAVLRRAIGIVLAVATVAAAVLFVTAGDDPARPGELQVARERDGGGLLADHAGRSFAPALLNAAPGPVTIAVTNTDPLIGLTFLVPELGVAQKVAPGTTARITFDAPAGSYPFLDDTFLVEGTLVVG</sequence>
<reference evidence="3 4" key="1">
    <citation type="journal article" date="2019" name="Int. J. Syst. Evol. Microbiol.">
        <title>The Global Catalogue of Microorganisms (GCM) 10K type strain sequencing project: providing services to taxonomists for standard genome sequencing and annotation.</title>
        <authorList>
            <consortium name="The Broad Institute Genomics Platform"/>
            <consortium name="The Broad Institute Genome Sequencing Center for Infectious Disease"/>
            <person name="Wu L."/>
            <person name="Ma J."/>
        </authorList>
    </citation>
    <scope>NUCLEOTIDE SEQUENCE [LARGE SCALE GENOMIC DNA]</scope>
    <source>
        <strain evidence="3 4">JCM 11896</strain>
    </source>
</reference>
<evidence type="ECO:0000256" key="1">
    <source>
        <dbReference type="SAM" id="Phobius"/>
    </source>
</evidence>
<proteinExistence type="predicted"/>
<dbReference type="Pfam" id="PF13473">
    <property type="entry name" value="Cupredoxin_1"/>
    <property type="match status" value="1"/>
</dbReference>
<keyword evidence="1" id="KW-0472">Membrane</keyword>
<evidence type="ECO:0000259" key="2">
    <source>
        <dbReference type="Pfam" id="PF13473"/>
    </source>
</evidence>
<accession>A0ABN1XHK7</accession>
<organism evidence="3 4">
    <name type="scientific">Pseudonocardia kongjuensis</name>
    <dbReference type="NCBI Taxonomy" id="102227"/>
    <lineage>
        <taxon>Bacteria</taxon>
        <taxon>Bacillati</taxon>
        <taxon>Actinomycetota</taxon>
        <taxon>Actinomycetes</taxon>
        <taxon>Pseudonocardiales</taxon>
        <taxon>Pseudonocardiaceae</taxon>
        <taxon>Pseudonocardia</taxon>
    </lineage>
</organism>
<dbReference type="RefSeq" id="WP_344018319.1">
    <property type="nucleotide sequence ID" value="NZ_BAAAJK010000003.1"/>
</dbReference>
<dbReference type="Gene3D" id="2.60.40.420">
    <property type="entry name" value="Cupredoxins - blue copper proteins"/>
    <property type="match status" value="1"/>
</dbReference>
<gene>
    <name evidence="3" type="ORF">GCM10009613_08120</name>
</gene>
<evidence type="ECO:0000313" key="3">
    <source>
        <dbReference type="EMBL" id="GAA1381689.1"/>
    </source>
</evidence>
<evidence type="ECO:0000313" key="4">
    <source>
        <dbReference type="Proteomes" id="UP001501414"/>
    </source>
</evidence>
<dbReference type="SUPFAM" id="SSF49503">
    <property type="entry name" value="Cupredoxins"/>
    <property type="match status" value="1"/>
</dbReference>
<keyword evidence="1" id="KW-1133">Transmembrane helix</keyword>
<dbReference type="EMBL" id="BAAAJK010000003">
    <property type="protein sequence ID" value="GAA1381689.1"/>
    <property type="molecule type" value="Genomic_DNA"/>
</dbReference>
<name>A0ABN1XHK7_9PSEU</name>
<feature type="domain" description="EfeO-type cupredoxin-like" evidence="2">
    <location>
        <begin position="190"/>
        <end position="261"/>
    </location>
</feature>
<feature type="transmembrane region" description="Helical" evidence="1">
    <location>
        <begin position="23"/>
        <end position="41"/>
    </location>
</feature>
<protein>
    <recommendedName>
        <fullName evidence="2">EfeO-type cupredoxin-like domain-containing protein</fullName>
    </recommendedName>
</protein>
<feature type="transmembrane region" description="Helical" evidence="1">
    <location>
        <begin position="138"/>
        <end position="159"/>
    </location>
</feature>
<keyword evidence="1" id="KW-0812">Transmembrane</keyword>
<feature type="transmembrane region" description="Helical" evidence="1">
    <location>
        <begin position="77"/>
        <end position="99"/>
    </location>
</feature>
<comment type="caution">
    <text evidence="3">The sequence shown here is derived from an EMBL/GenBank/DDBJ whole genome shotgun (WGS) entry which is preliminary data.</text>
</comment>
<feature type="transmembrane region" description="Helical" evidence="1">
    <location>
        <begin position="105"/>
        <end position="126"/>
    </location>
</feature>
<dbReference type="Proteomes" id="UP001501414">
    <property type="component" value="Unassembled WGS sequence"/>
</dbReference>
<dbReference type="InterPro" id="IPR008972">
    <property type="entry name" value="Cupredoxin"/>
</dbReference>
<feature type="transmembrane region" description="Helical" evidence="1">
    <location>
        <begin position="47"/>
        <end position="65"/>
    </location>
</feature>
<dbReference type="InterPro" id="IPR028096">
    <property type="entry name" value="EfeO_Cupredoxin"/>
</dbReference>
<keyword evidence="4" id="KW-1185">Reference proteome</keyword>